<dbReference type="PANTHER" id="PTHR37540:SF10">
    <property type="entry name" value="SIGMA-70 REGION 2 FAMILY PROTEIN"/>
    <property type="match status" value="1"/>
</dbReference>
<protein>
    <submittedName>
        <fullName evidence="2">Uncharacterized protein</fullName>
    </submittedName>
</protein>
<dbReference type="PANTHER" id="PTHR37540">
    <property type="entry name" value="TRANSCRIPTION FACTOR (ACR-2), PUTATIVE-RELATED-RELATED"/>
    <property type="match status" value="1"/>
</dbReference>
<name>A0A6G1LHW8_9PEZI</name>
<proteinExistence type="predicted"/>
<evidence type="ECO:0000313" key="3">
    <source>
        <dbReference type="Proteomes" id="UP000799436"/>
    </source>
</evidence>
<reference evidence="2" key="1">
    <citation type="journal article" date="2020" name="Stud. Mycol.">
        <title>101 Dothideomycetes genomes: a test case for predicting lifestyles and emergence of pathogens.</title>
        <authorList>
            <person name="Haridas S."/>
            <person name="Albert R."/>
            <person name="Binder M."/>
            <person name="Bloem J."/>
            <person name="Labutti K."/>
            <person name="Salamov A."/>
            <person name="Andreopoulos B."/>
            <person name="Baker S."/>
            <person name="Barry K."/>
            <person name="Bills G."/>
            <person name="Bluhm B."/>
            <person name="Cannon C."/>
            <person name="Castanera R."/>
            <person name="Culley D."/>
            <person name="Daum C."/>
            <person name="Ezra D."/>
            <person name="Gonzalez J."/>
            <person name="Henrissat B."/>
            <person name="Kuo A."/>
            <person name="Liang C."/>
            <person name="Lipzen A."/>
            <person name="Lutzoni F."/>
            <person name="Magnuson J."/>
            <person name="Mondo S."/>
            <person name="Nolan M."/>
            <person name="Ohm R."/>
            <person name="Pangilinan J."/>
            <person name="Park H.-J."/>
            <person name="Ramirez L."/>
            <person name="Alfaro M."/>
            <person name="Sun H."/>
            <person name="Tritt A."/>
            <person name="Yoshinaga Y."/>
            <person name="Zwiers L.-H."/>
            <person name="Turgeon B."/>
            <person name="Goodwin S."/>
            <person name="Spatafora J."/>
            <person name="Crous P."/>
            <person name="Grigoriev I."/>
        </authorList>
    </citation>
    <scope>NUCLEOTIDE SEQUENCE</scope>
    <source>
        <strain evidence="2">CBS 116005</strain>
    </source>
</reference>
<gene>
    <name evidence="2" type="ORF">EJ03DRAFT_348453</name>
</gene>
<dbReference type="OrthoDB" id="4159781at2759"/>
<evidence type="ECO:0000313" key="2">
    <source>
        <dbReference type="EMBL" id="KAF2772475.1"/>
    </source>
</evidence>
<keyword evidence="3" id="KW-1185">Reference proteome</keyword>
<dbReference type="EMBL" id="ML995814">
    <property type="protein sequence ID" value="KAF2772475.1"/>
    <property type="molecule type" value="Genomic_DNA"/>
</dbReference>
<feature type="compositionally biased region" description="Polar residues" evidence="1">
    <location>
        <begin position="78"/>
        <end position="97"/>
    </location>
</feature>
<feature type="region of interest" description="Disordered" evidence="1">
    <location>
        <begin position="1"/>
        <end position="113"/>
    </location>
</feature>
<sequence length="345" mass="38327">MPGPNELIFLNQRTDDEEEYRRQVRSKAAQHSHRVGPRLPKASKGRGLSKRRRKALENEDENDAASAAPIPVTAHTPARQSSLSTSLPVRTTSSPDGSDTETETELVRQQTPRLFVQSHISGSPRSLLDKTASADPFQTYPVPAQAFFPQVLHELPAMIIRGWRVTEHSAEERAAGVLWIQRLVMSDPCYFYANVLSCADNLVHKGVLDTSVQNWLVARLVEAINHALKDPKTALGPGVMHAVGRIAFREIVVGDKDVGQNVHRPAYARMLRMAGGLANLDMPEVCRNHIRWADRILTAATGVTFLEPQLGLRDPGRSHEKVGMSKDVKALDKFLPRRQRRSGVI</sequence>
<organism evidence="2 3">
    <name type="scientific">Teratosphaeria nubilosa</name>
    <dbReference type="NCBI Taxonomy" id="161662"/>
    <lineage>
        <taxon>Eukaryota</taxon>
        <taxon>Fungi</taxon>
        <taxon>Dikarya</taxon>
        <taxon>Ascomycota</taxon>
        <taxon>Pezizomycotina</taxon>
        <taxon>Dothideomycetes</taxon>
        <taxon>Dothideomycetidae</taxon>
        <taxon>Mycosphaerellales</taxon>
        <taxon>Teratosphaeriaceae</taxon>
        <taxon>Teratosphaeria</taxon>
    </lineage>
</organism>
<dbReference type="Proteomes" id="UP000799436">
    <property type="component" value="Unassembled WGS sequence"/>
</dbReference>
<feature type="compositionally biased region" description="Basic residues" evidence="1">
    <location>
        <begin position="23"/>
        <end position="54"/>
    </location>
</feature>
<evidence type="ECO:0000256" key="1">
    <source>
        <dbReference type="SAM" id="MobiDB-lite"/>
    </source>
</evidence>
<accession>A0A6G1LHW8</accession>
<dbReference type="AlphaFoldDB" id="A0A6G1LHW8"/>